<evidence type="ECO:0000256" key="3">
    <source>
        <dbReference type="ARBA" id="ARBA00004991"/>
    </source>
</evidence>
<organism evidence="12 13">
    <name type="scientific">Coprinopsis marcescibilis</name>
    <name type="common">Agaric fungus</name>
    <name type="synonym">Psathyrella marcescibilis</name>
    <dbReference type="NCBI Taxonomy" id="230819"/>
    <lineage>
        <taxon>Eukaryota</taxon>
        <taxon>Fungi</taxon>
        <taxon>Dikarya</taxon>
        <taxon>Basidiomycota</taxon>
        <taxon>Agaricomycotina</taxon>
        <taxon>Agaricomycetes</taxon>
        <taxon>Agaricomycetidae</taxon>
        <taxon>Agaricales</taxon>
        <taxon>Agaricineae</taxon>
        <taxon>Psathyrellaceae</taxon>
        <taxon>Coprinopsis</taxon>
    </lineage>
</organism>
<gene>
    <name evidence="12" type="ORF">FA15DRAFT_614886</name>
</gene>
<evidence type="ECO:0000256" key="8">
    <source>
        <dbReference type="ARBA" id="ARBA00023098"/>
    </source>
</evidence>
<evidence type="ECO:0000313" key="13">
    <source>
        <dbReference type="Proteomes" id="UP000307440"/>
    </source>
</evidence>
<keyword evidence="7" id="KW-0560">Oxidoreductase</keyword>
<evidence type="ECO:0000256" key="1">
    <source>
        <dbReference type="ARBA" id="ARBA00004240"/>
    </source>
</evidence>
<reference evidence="12 13" key="1">
    <citation type="journal article" date="2019" name="Nat. Ecol. Evol.">
        <title>Megaphylogeny resolves global patterns of mushroom evolution.</title>
        <authorList>
            <person name="Varga T."/>
            <person name="Krizsan K."/>
            <person name="Foldi C."/>
            <person name="Dima B."/>
            <person name="Sanchez-Garcia M."/>
            <person name="Sanchez-Ramirez S."/>
            <person name="Szollosi G.J."/>
            <person name="Szarkandi J.G."/>
            <person name="Papp V."/>
            <person name="Albert L."/>
            <person name="Andreopoulos W."/>
            <person name="Angelini C."/>
            <person name="Antonin V."/>
            <person name="Barry K.W."/>
            <person name="Bougher N.L."/>
            <person name="Buchanan P."/>
            <person name="Buyck B."/>
            <person name="Bense V."/>
            <person name="Catcheside P."/>
            <person name="Chovatia M."/>
            <person name="Cooper J."/>
            <person name="Damon W."/>
            <person name="Desjardin D."/>
            <person name="Finy P."/>
            <person name="Geml J."/>
            <person name="Haridas S."/>
            <person name="Hughes K."/>
            <person name="Justo A."/>
            <person name="Karasinski D."/>
            <person name="Kautmanova I."/>
            <person name="Kiss B."/>
            <person name="Kocsube S."/>
            <person name="Kotiranta H."/>
            <person name="LaButti K.M."/>
            <person name="Lechner B.E."/>
            <person name="Liimatainen K."/>
            <person name="Lipzen A."/>
            <person name="Lukacs Z."/>
            <person name="Mihaltcheva S."/>
            <person name="Morgado L.N."/>
            <person name="Niskanen T."/>
            <person name="Noordeloos M.E."/>
            <person name="Ohm R.A."/>
            <person name="Ortiz-Santana B."/>
            <person name="Ovrebo C."/>
            <person name="Racz N."/>
            <person name="Riley R."/>
            <person name="Savchenko A."/>
            <person name="Shiryaev A."/>
            <person name="Soop K."/>
            <person name="Spirin V."/>
            <person name="Szebenyi C."/>
            <person name="Tomsovsky M."/>
            <person name="Tulloss R.E."/>
            <person name="Uehling J."/>
            <person name="Grigoriev I.V."/>
            <person name="Vagvolgyi C."/>
            <person name="Papp T."/>
            <person name="Martin F.M."/>
            <person name="Miettinen O."/>
            <person name="Hibbett D.S."/>
            <person name="Nagy L.G."/>
        </authorList>
    </citation>
    <scope>NUCLEOTIDE SEQUENCE [LARGE SCALE GENOMIC DNA]</scope>
    <source>
        <strain evidence="12 13">CBS 121175</strain>
    </source>
</reference>
<keyword evidence="6" id="KW-0746">Sphingolipid metabolism</keyword>
<evidence type="ECO:0000256" key="4">
    <source>
        <dbReference type="ARBA" id="ARBA00022824"/>
    </source>
</evidence>
<keyword evidence="4" id="KW-0256">Endoplasmic reticulum</keyword>
<keyword evidence="5" id="KW-0521">NADP</keyword>
<sequence>MVFGLFKEKWNPDGKHVYVTGGSMGLGLSLAQILVQKGAHVSIVARNQARLDEALKTLEKYRQTPAQVIQARSHSLDTATSSTEALESICEAHGGAAPDAVFACAGASKPMFFMEMTEEDLSNGMTTGYWVQAWTAWAVARKMAKQKKRGGKIVLVSSMLGYMSFLGYASYSPAKHALRGLADTLQSELMLYGINVQIFFPATMLTPGYDEENKTKPQIVKDIEAADNGLTADQAALALFKGAQGDYPHISGDFNSDLFRTSTRGAVGHANWIWDGLLDMVAFFAAPAWKHSVDKRVLAHREEHEAYLAQKSFYSTGS</sequence>
<comment type="pathway">
    <text evidence="2">Lipid metabolism; sphingolipid metabolism.</text>
</comment>
<dbReference type="EMBL" id="ML210169">
    <property type="protein sequence ID" value="TFK26976.1"/>
    <property type="molecule type" value="Genomic_DNA"/>
</dbReference>
<name>A0A5C3L4B2_COPMA</name>
<evidence type="ECO:0000256" key="7">
    <source>
        <dbReference type="ARBA" id="ARBA00023002"/>
    </source>
</evidence>
<dbReference type="OrthoDB" id="10267115at2759"/>
<evidence type="ECO:0000313" key="12">
    <source>
        <dbReference type="EMBL" id="TFK26976.1"/>
    </source>
</evidence>
<dbReference type="InterPro" id="IPR002347">
    <property type="entry name" value="SDR_fam"/>
</dbReference>
<comment type="function">
    <text evidence="10">Catalyzes the reduction of 3'-oxosphinganine (3-ketodihydrosphingosine/KDS) to sphinganine (dihydrosphingosine/DHS), the second step of de novo sphingolipid biosynthesis.</text>
</comment>
<dbReference type="CDD" id="cd08939">
    <property type="entry name" value="KDSR-like_SDR_c"/>
    <property type="match status" value="1"/>
</dbReference>
<keyword evidence="13" id="KW-1185">Reference proteome</keyword>
<comment type="pathway">
    <text evidence="3">Sphingolipid metabolism.</text>
</comment>
<dbReference type="GO" id="GO:0006666">
    <property type="term" value="P:3-keto-sphinganine metabolic process"/>
    <property type="evidence" value="ECO:0007669"/>
    <property type="project" value="InterPro"/>
</dbReference>
<dbReference type="SUPFAM" id="SSF51735">
    <property type="entry name" value="NAD(P)-binding Rossmann-fold domains"/>
    <property type="match status" value="1"/>
</dbReference>
<evidence type="ECO:0000256" key="11">
    <source>
        <dbReference type="ARBA" id="ARBA00048930"/>
    </source>
</evidence>
<dbReference type="PRINTS" id="PR00081">
    <property type="entry name" value="GDHRDH"/>
</dbReference>
<dbReference type="Pfam" id="PF00106">
    <property type="entry name" value="adh_short"/>
    <property type="match status" value="1"/>
</dbReference>
<dbReference type="InterPro" id="IPR045022">
    <property type="entry name" value="KDSR-like"/>
</dbReference>
<evidence type="ECO:0000256" key="9">
    <source>
        <dbReference type="ARBA" id="ARBA00026112"/>
    </source>
</evidence>
<dbReference type="STRING" id="230819.A0A5C3L4B2"/>
<dbReference type="Gene3D" id="3.40.50.720">
    <property type="entry name" value="NAD(P)-binding Rossmann-like Domain"/>
    <property type="match status" value="1"/>
</dbReference>
<dbReference type="PANTHER" id="PTHR43550:SF3">
    <property type="entry name" value="3-KETODIHYDROSPHINGOSINE REDUCTASE"/>
    <property type="match status" value="1"/>
</dbReference>
<dbReference type="Proteomes" id="UP000307440">
    <property type="component" value="Unassembled WGS sequence"/>
</dbReference>
<evidence type="ECO:0000256" key="5">
    <source>
        <dbReference type="ARBA" id="ARBA00022857"/>
    </source>
</evidence>
<dbReference type="GO" id="GO:0047560">
    <property type="term" value="F:3-dehydrosphinganine reductase activity"/>
    <property type="evidence" value="ECO:0007669"/>
    <property type="project" value="UniProtKB-EC"/>
</dbReference>
<keyword evidence="8" id="KW-0443">Lipid metabolism</keyword>
<dbReference type="GO" id="GO:0030148">
    <property type="term" value="P:sphingolipid biosynthetic process"/>
    <property type="evidence" value="ECO:0007669"/>
    <property type="project" value="InterPro"/>
</dbReference>
<comment type="catalytic activity">
    <reaction evidence="11">
        <text>sphinganine + NADP(+) = 3-oxosphinganine + NADPH + H(+)</text>
        <dbReference type="Rhea" id="RHEA:22640"/>
        <dbReference type="ChEBI" id="CHEBI:15378"/>
        <dbReference type="ChEBI" id="CHEBI:57783"/>
        <dbReference type="ChEBI" id="CHEBI:57817"/>
        <dbReference type="ChEBI" id="CHEBI:58299"/>
        <dbReference type="ChEBI" id="CHEBI:58349"/>
        <dbReference type="EC" id="1.1.1.102"/>
    </reaction>
    <physiologicalReaction direction="right-to-left" evidence="11">
        <dbReference type="Rhea" id="RHEA:22642"/>
    </physiologicalReaction>
</comment>
<evidence type="ECO:0000256" key="6">
    <source>
        <dbReference type="ARBA" id="ARBA00022919"/>
    </source>
</evidence>
<evidence type="ECO:0000256" key="10">
    <source>
        <dbReference type="ARBA" id="ARBA00044737"/>
    </source>
</evidence>
<dbReference type="PANTHER" id="PTHR43550">
    <property type="entry name" value="3-KETODIHYDROSPHINGOSINE REDUCTASE"/>
    <property type="match status" value="1"/>
</dbReference>
<comment type="subcellular location">
    <subcellularLocation>
        <location evidence="1">Endoplasmic reticulum</location>
    </subcellularLocation>
</comment>
<dbReference type="EC" id="1.1.1.102" evidence="9"/>
<dbReference type="GO" id="GO:0005789">
    <property type="term" value="C:endoplasmic reticulum membrane"/>
    <property type="evidence" value="ECO:0007669"/>
    <property type="project" value="TreeGrafter"/>
</dbReference>
<dbReference type="AlphaFoldDB" id="A0A5C3L4B2"/>
<protein>
    <recommendedName>
        <fullName evidence="9">3-dehydrosphinganine reductase</fullName>
        <ecNumber evidence="9">1.1.1.102</ecNumber>
    </recommendedName>
</protein>
<dbReference type="InterPro" id="IPR036291">
    <property type="entry name" value="NAD(P)-bd_dom_sf"/>
</dbReference>
<dbReference type="FunFam" id="3.40.50.720:FF:000468">
    <property type="entry name" value="Short-chain dehydrogenase, putative"/>
    <property type="match status" value="1"/>
</dbReference>
<evidence type="ECO:0000256" key="2">
    <source>
        <dbReference type="ARBA" id="ARBA00004760"/>
    </source>
</evidence>
<accession>A0A5C3L4B2</accession>
<proteinExistence type="predicted"/>